<dbReference type="Pfam" id="PF01790">
    <property type="entry name" value="LGT"/>
    <property type="match status" value="1"/>
</dbReference>
<gene>
    <name evidence="8" type="ORF">NEE01_18050</name>
</gene>
<accession>A0AA41Z9W0</accession>
<evidence type="ECO:0000256" key="2">
    <source>
        <dbReference type="ARBA" id="ARBA00022475"/>
    </source>
</evidence>
<keyword evidence="3 8" id="KW-0808">Transferase</keyword>
<dbReference type="EC" id="2.4.99.-" evidence="8"/>
<dbReference type="GO" id="GO:0008961">
    <property type="term" value="F:phosphatidylglycerol-prolipoprotein diacylglyceryl transferase activity"/>
    <property type="evidence" value="ECO:0007669"/>
    <property type="project" value="InterPro"/>
</dbReference>
<comment type="caution">
    <text evidence="8">The sequence shown here is derived from an EMBL/GenBank/DDBJ whole genome shotgun (WGS) entry which is preliminary data.</text>
</comment>
<dbReference type="RefSeq" id="WP_265270346.1">
    <property type="nucleotide sequence ID" value="NZ_JANFAV010000015.1"/>
</dbReference>
<comment type="similarity">
    <text evidence="1">Belongs to the Lgt family.</text>
</comment>
<keyword evidence="9" id="KW-1185">Reference proteome</keyword>
<keyword evidence="5 7" id="KW-1133">Transmembrane helix</keyword>
<keyword evidence="8" id="KW-0328">Glycosyltransferase</keyword>
<evidence type="ECO:0000256" key="6">
    <source>
        <dbReference type="ARBA" id="ARBA00023136"/>
    </source>
</evidence>
<dbReference type="GO" id="GO:0005886">
    <property type="term" value="C:plasma membrane"/>
    <property type="evidence" value="ECO:0007669"/>
    <property type="project" value="InterPro"/>
</dbReference>
<keyword evidence="4 7" id="KW-0812">Transmembrane</keyword>
<dbReference type="InterPro" id="IPR001640">
    <property type="entry name" value="Lgt"/>
</dbReference>
<evidence type="ECO:0000256" key="5">
    <source>
        <dbReference type="ARBA" id="ARBA00022989"/>
    </source>
</evidence>
<feature type="transmembrane region" description="Helical" evidence="7">
    <location>
        <begin position="214"/>
        <end position="231"/>
    </location>
</feature>
<name>A0AA41Z9W0_9SPHN</name>
<sequence>MIHIPTAPWYHYLGDLAAWLAAFLGARWFYRQHRPSVEGLAARTTPGYFVSLAAGGALGAWLLGSLNTLRDARPVLSHSIAGALAGAIVAVEIWKWSRGVRESTGGPFVIPLSLGIIVGRWGCLFAGLGDQTYGVPTRLPWGVDVGDGISRHPVQIYESLSMALFLSVYWAALAQRRPWAARHGFHAFVLAYAIQRFAWEFLKPYPTLIGPFNLFHFVMIGLCAYALLWIARGRGDAPARRA</sequence>
<feature type="transmembrane region" description="Helical" evidence="7">
    <location>
        <begin position="42"/>
        <end position="63"/>
    </location>
</feature>
<dbReference type="PANTHER" id="PTHR30589:SF0">
    <property type="entry name" value="PHOSPHATIDYLGLYCEROL--PROLIPOPROTEIN DIACYLGLYCERYL TRANSFERASE"/>
    <property type="match status" value="1"/>
</dbReference>
<evidence type="ECO:0000256" key="4">
    <source>
        <dbReference type="ARBA" id="ARBA00022692"/>
    </source>
</evidence>
<dbReference type="Proteomes" id="UP001165565">
    <property type="component" value="Unassembled WGS sequence"/>
</dbReference>
<dbReference type="PANTHER" id="PTHR30589">
    <property type="entry name" value="PROLIPOPROTEIN DIACYLGLYCERYL TRANSFERASE"/>
    <property type="match status" value="1"/>
</dbReference>
<evidence type="ECO:0000256" key="1">
    <source>
        <dbReference type="ARBA" id="ARBA00007150"/>
    </source>
</evidence>
<keyword evidence="6 7" id="KW-0472">Membrane</keyword>
<evidence type="ECO:0000256" key="3">
    <source>
        <dbReference type="ARBA" id="ARBA00022679"/>
    </source>
</evidence>
<protein>
    <submittedName>
        <fullName evidence="8">Prolipoprotein diacylglyceryl transferase</fullName>
        <ecNumber evidence="8">2.4.99.-</ecNumber>
    </submittedName>
</protein>
<dbReference type="EMBL" id="JANFAV010000015">
    <property type="protein sequence ID" value="MCW6536685.1"/>
    <property type="molecule type" value="Genomic_DNA"/>
</dbReference>
<proteinExistence type="inferred from homology"/>
<feature type="transmembrane region" description="Helical" evidence="7">
    <location>
        <begin position="185"/>
        <end position="202"/>
    </location>
</feature>
<dbReference type="GO" id="GO:0042158">
    <property type="term" value="P:lipoprotein biosynthetic process"/>
    <property type="evidence" value="ECO:0007669"/>
    <property type="project" value="InterPro"/>
</dbReference>
<dbReference type="AlphaFoldDB" id="A0AA41Z9W0"/>
<organism evidence="8 9">
    <name type="scientific">Sphingomonas lycopersici</name>
    <dbReference type="NCBI Taxonomy" id="2951807"/>
    <lineage>
        <taxon>Bacteria</taxon>
        <taxon>Pseudomonadati</taxon>
        <taxon>Pseudomonadota</taxon>
        <taxon>Alphaproteobacteria</taxon>
        <taxon>Sphingomonadales</taxon>
        <taxon>Sphingomonadaceae</taxon>
        <taxon>Sphingomonas</taxon>
    </lineage>
</organism>
<keyword evidence="2" id="KW-1003">Cell membrane</keyword>
<feature type="transmembrane region" description="Helical" evidence="7">
    <location>
        <begin position="75"/>
        <end position="96"/>
    </location>
</feature>
<evidence type="ECO:0000313" key="9">
    <source>
        <dbReference type="Proteomes" id="UP001165565"/>
    </source>
</evidence>
<evidence type="ECO:0000313" key="8">
    <source>
        <dbReference type="EMBL" id="MCW6536685.1"/>
    </source>
</evidence>
<feature type="transmembrane region" description="Helical" evidence="7">
    <location>
        <begin position="12"/>
        <end position="30"/>
    </location>
</feature>
<reference evidence="8" key="1">
    <citation type="submission" date="2022-06" db="EMBL/GenBank/DDBJ databases">
        <title>Sphingomonas sp. nov. isolated from rhizosphere soil of tomato.</title>
        <authorList>
            <person name="Dong H."/>
            <person name="Gao R."/>
        </authorList>
    </citation>
    <scope>NUCLEOTIDE SEQUENCE</scope>
    <source>
        <strain evidence="8">MMSM24</strain>
    </source>
</reference>
<feature type="transmembrane region" description="Helical" evidence="7">
    <location>
        <begin position="108"/>
        <end position="128"/>
    </location>
</feature>
<evidence type="ECO:0000256" key="7">
    <source>
        <dbReference type="SAM" id="Phobius"/>
    </source>
</evidence>